<keyword evidence="1" id="KW-0238">DNA-binding</keyword>
<protein>
    <recommendedName>
        <fullName evidence="2">HTH cro/C1-type domain-containing protein</fullName>
    </recommendedName>
</protein>
<dbReference type="EMBL" id="MHCP01000030">
    <property type="protein sequence ID" value="OGY22962.1"/>
    <property type="molecule type" value="Genomic_DNA"/>
</dbReference>
<dbReference type="InterPro" id="IPR001387">
    <property type="entry name" value="Cro/C1-type_HTH"/>
</dbReference>
<organism evidence="3 4">
    <name type="scientific">Candidatus Woykebacteria bacterium RBG_13_40_15</name>
    <dbReference type="NCBI Taxonomy" id="1802593"/>
    <lineage>
        <taxon>Bacteria</taxon>
        <taxon>Candidatus Woykeibacteriota</taxon>
    </lineage>
</organism>
<feature type="domain" description="HTH cro/C1-type" evidence="2">
    <location>
        <begin position="34"/>
        <end position="89"/>
    </location>
</feature>
<dbReference type="InterPro" id="IPR010982">
    <property type="entry name" value="Lambda_DNA-bd_dom_sf"/>
</dbReference>
<dbReference type="PROSITE" id="PS50943">
    <property type="entry name" value="HTH_CROC1"/>
    <property type="match status" value="1"/>
</dbReference>
<name>A0A1G1W5J5_9BACT</name>
<dbReference type="AlphaFoldDB" id="A0A1G1W5J5"/>
<proteinExistence type="predicted"/>
<dbReference type="SMART" id="SM00530">
    <property type="entry name" value="HTH_XRE"/>
    <property type="match status" value="1"/>
</dbReference>
<gene>
    <name evidence="3" type="ORF">A2172_03455</name>
</gene>
<reference evidence="3 4" key="1">
    <citation type="journal article" date="2016" name="Nat. Commun.">
        <title>Thousands of microbial genomes shed light on interconnected biogeochemical processes in an aquifer system.</title>
        <authorList>
            <person name="Anantharaman K."/>
            <person name="Brown C.T."/>
            <person name="Hug L.A."/>
            <person name="Sharon I."/>
            <person name="Castelle C.J."/>
            <person name="Probst A.J."/>
            <person name="Thomas B.C."/>
            <person name="Singh A."/>
            <person name="Wilkins M.J."/>
            <person name="Karaoz U."/>
            <person name="Brodie E.L."/>
            <person name="Williams K.H."/>
            <person name="Hubbard S.S."/>
            <person name="Banfield J.F."/>
        </authorList>
    </citation>
    <scope>NUCLEOTIDE SEQUENCE [LARGE SCALE GENOMIC DNA]</scope>
</reference>
<evidence type="ECO:0000256" key="1">
    <source>
        <dbReference type="ARBA" id="ARBA00023125"/>
    </source>
</evidence>
<dbReference type="GO" id="GO:0003700">
    <property type="term" value="F:DNA-binding transcription factor activity"/>
    <property type="evidence" value="ECO:0007669"/>
    <property type="project" value="TreeGrafter"/>
</dbReference>
<evidence type="ECO:0000313" key="4">
    <source>
        <dbReference type="Proteomes" id="UP000176631"/>
    </source>
</evidence>
<dbReference type="Pfam" id="PF01381">
    <property type="entry name" value="HTH_3"/>
    <property type="match status" value="1"/>
</dbReference>
<dbReference type="Proteomes" id="UP000176631">
    <property type="component" value="Unassembled WGS sequence"/>
</dbReference>
<dbReference type="CDD" id="cd00093">
    <property type="entry name" value="HTH_XRE"/>
    <property type="match status" value="1"/>
</dbReference>
<evidence type="ECO:0000313" key="3">
    <source>
        <dbReference type="EMBL" id="OGY22962.1"/>
    </source>
</evidence>
<sequence>MVPFEKIERRWAKNTAIQKAYEDLEPEYQLVKSLIEVRIKKNLSQEELAKKVGMKQPVISRIESMHSLPSVATLKKISKALGEPLLNPLWF</sequence>
<dbReference type="PANTHER" id="PTHR46797:SF1">
    <property type="entry name" value="METHYLPHOSPHONATE SYNTHASE"/>
    <property type="match status" value="1"/>
</dbReference>
<comment type="caution">
    <text evidence="3">The sequence shown here is derived from an EMBL/GenBank/DDBJ whole genome shotgun (WGS) entry which is preliminary data.</text>
</comment>
<evidence type="ECO:0000259" key="2">
    <source>
        <dbReference type="PROSITE" id="PS50943"/>
    </source>
</evidence>
<dbReference type="STRING" id="1802593.A2172_03455"/>
<dbReference type="SUPFAM" id="SSF47413">
    <property type="entry name" value="lambda repressor-like DNA-binding domains"/>
    <property type="match status" value="1"/>
</dbReference>
<dbReference type="GO" id="GO:0005829">
    <property type="term" value="C:cytosol"/>
    <property type="evidence" value="ECO:0007669"/>
    <property type="project" value="TreeGrafter"/>
</dbReference>
<dbReference type="PANTHER" id="PTHR46797">
    <property type="entry name" value="HTH-TYPE TRANSCRIPTIONAL REGULATOR"/>
    <property type="match status" value="1"/>
</dbReference>
<dbReference type="InterPro" id="IPR050807">
    <property type="entry name" value="TransReg_Diox_bact_type"/>
</dbReference>
<accession>A0A1G1W5J5</accession>
<dbReference type="GO" id="GO:0003677">
    <property type="term" value="F:DNA binding"/>
    <property type="evidence" value="ECO:0007669"/>
    <property type="project" value="UniProtKB-KW"/>
</dbReference>
<dbReference type="Gene3D" id="1.10.260.40">
    <property type="entry name" value="lambda repressor-like DNA-binding domains"/>
    <property type="match status" value="1"/>
</dbReference>